<evidence type="ECO:0000256" key="1">
    <source>
        <dbReference type="SAM" id="MobiDB-lite"/>
    </source>
</evidence>
<dbReference type="Proteomes" id="UP000189677">
    <property type="component" value="Chromosome"/>
</dbReference>
<proteinExistence type="predicted"/>
<evidence type="ECO:0000313" key="2">
    <source>
        <dbReference type="EMBL" id="AQU70222.1"/>
    </source>
</evidence>
<reference evidence="2 3" key="1">
    <citation type="submission" date="2016-11" db="EMBL/GenBank/DDBJ databases">
        <title>Complete genome sequence of Streptomyces niveus SCSIO 3406.</title>
        <authorList>
            <person name="Zhu Q."/>
            <person name="Cheng W."/>
            <person name="Song Y."/>
            <person name="Li Q."/>
            <person name="Ju J."/>
        </authorList>
    </citation>
    <scope>NUCLEOTIDE SEQUENCE [LARGE SCALE GENOMIC DNA]</scope>
    <source>
        <strain evidence="2 3">SCSIO 3406</strain>
    </source>
</reference>
<feature type="region of interest" description="Disordered" evidence="1">
    <location>
        <begin position="28"/>
        <end position="70"/>
    </location>
</feature>
<dbReference type="AlphaFoldDB" id="A0A1U9R150"/>
<dbReference type="EMBL" id="CP018047">
    <property type="protein sequence ID" value="AQU70222.1"/>
    <property type="molecule type" value="Genomic_DNA"/>
</dbReference>
<dbReference type="KEGG" id="snw:BBN63_32630"/>
<evidence type="ECO:0000313" key="3">
    <source>
        <dbReference type="Proteomes" id="UP000189677"/>
    </source>
</evidence>
<feature type="compositionally biased region" description="Basic and acidic residues" evidence="1">
    <location>
        <begin position="52"/>
        <end position="63"/>
    </location>
</feature>
<name>A0A1U9R150_STRNV</name>
<organism evidence="2 3">
    <name type="scientific">Streptomyces niveus</name>
    <name type="common">Streptomyces spheroides</name>
    <dbReference type="NCBI Taxonomy" id="193462"/>
    <lineage>
        <taxon>Bacteria</taxon>
        <taxon>Bacillati</taxon>
        <taxon>Actinomycetota</taxon>
        <taxon>Actinomycetes</taxon>
        <taxon>Kitasatosporales</taxon>
        <taxon>Streptomycetaceae</taxon>
        <taxon>Streptomyces</taxon>
    </lineage>
</organism>
<keyword evidence="3" id="KW-1185">Reference proteome</keyword>
<sequence length="114" mass="12808">MRGREELADFSAYCREFLFLESQRGEDTWEVGPPRQGGVAQHNSNFRSWPVEQHRPLAQEGSHDTGQLLSGSKHELELELSRQGSGCLLLADLRMTSLSEGGNLYRGVKQFSQS</sequence>
<protein>
    <submittedName>
        <fullName evidence="2">Uncharacterized protein</fullName>
    </submittedName>
</protein>
<gene>
    <name evidence="2" type="ORF">BBN63_32630</name>
</gene>
<accession>A0A1U9R150</accession>